<comment type="caution">
    <text evidence="2">The sequence shown here is derived from an EMBL/GenBank/DDBJ whole genome shotgun (WGS) entry which is preliminary data.</text>
</comment>
<dbReference type="OrthoDB" id="9801453at2"/>
<sequence length="68" mass="7755">MKGKNLISYGTIVKAANGDPGAIETVLEHYGGYIRYFSKMDGYVNTDVENHVRERLIDGILKFRFDKE</sequence>
<dbReference type="AlphaFoldDB" id="A0A9X5C5H1"/>
<organism evidence="2 3">
    <name type="scientific">Schaedlerella arabinosiphila</name>
    <dbReference type="NCBI Taxonomy" id="2044587"/>
    <lineage>
        <taxon>Bacteria</taxon>
        <taxon>Bacillati</taxon>
        <taxon>Bacillota</taxon>
        <taxon>Clostridia</taxon>
        <taxon>Lachnospirales</taxon>
        <taxon>Lachnospiraceae</taxon>
        <taxon>Schaedlerella</taxon>
    </lineage>
</organism>
<dbReference type="Proteomes" id="UP000474104">
    <property type="component" value="Unassembled WGS sequence"/>
</dbReference>
<dbReference type="EMBL" id="VIRB01000035">
    <property type="protein sequence ID" value="NDO68102.1"/>
    <property type="molecule type" value="Genomic_DNA"/>
</dbReference>
<protein>
    <submittedName>
        <fullName evidence="2">Helix-turn-helix domain-containing protein</fullName>
    </submittedName>
</protein>
<evidence type="ECO:0000259" key="1">
    <source>
        <dbReference type="Pfam" id="PF12645"/>
    </source>
</evidence>
<feature type="domain" description="Helix-turn-helix conjugative transposon-like" evidence="1">
    <location>
        <begin position="10"/>
        <end position="64"/>
    </location>
</feature>
<accession>A0A9X5C5H1</accession>
<name>A0A9X5C5H1_9FIRM</name>
<dbReference type="Pfam" id="PF12645">
    <property type="entry name" value="HTH_16"/>
    <property type="match status" value="1"/>
</dbReference>
<reference evidence="2 3" key="1">
    <citation type="submission" date="2019-07" db="EMBL/GenBank/DDBJ databases">
        <title>Draft genome sequences of 15 bacterial species constituting the stable defined intestinal microbiota of the GM15 gnotobiotic mouse model.</title>
        <authorList>
            <person name="Elie C."/>
            <person name="Mathieu A."/>
            <person name="Saliou A."/>
            <person name="Darnaud M."/>
            <person name="Leulier F."/>
            <person name="Tamellini A."/>
        </authorList>
    </citation>
    <scope>NUCLEOTIDE SEQUENCE [LARGE SCALE GENOMIC DNA]</scope>
    <source>
        <strain evidence="3">ASF 502</strain>
    </source>
</reference>
<proteinExistence type="predicted"/>
<dbReference type="InterPro" id="IPR024760">
    <property type="entry name" value="HTH_dom_conjug_TS-like"/>
</dbReference>
<dbReference type="RefSeq" id="WP_004070217.1">
    <property type="nucleotide sequence ID" value="NZ_VIRB01000035.1"/>
</dbReference>
<evidence type="ECO:0000313" key="3">
    <source>
        <dbReference type="Proteomes" id="UP000474104"/>
    </source>
</evidence>
<gene>
    <name evidence="2" type="ORF">FMM80_05015</name>
</gene>
<evidence type="ECO:0000313" key="2">
    <source>
        <dbReference type="EMBL" id="NDO68102.1"/>
    </source>
</evidence>